<dbReference type="PATRIC" id="fig|1441930.4.peg.3824"/>
<protein>
    <submittedName>
        <fullName evidence="4">Altronate hydrolase</fullName>
    </submittedName>
</protein>
<dbReference type="GO" id="GO:0016829">
    <property type="term" value="F:lyase activity"/>
    <property type="evidence" value="ECO:0007669"/>
    <property type="project" value="UniProtKB-KW"/>
</dbReference>
<dbReference type="Pfam" id="PF08666">
    <property type="entry name" value="SAF"/>
    <property type="match status" value="1"/>
</dbReference>
<dbReference type="CDD" id="cd11613">
    <property type="entry name" value="SAF_AH_GD"/>
    <property type="match status" value="1"/>
</dbReference>
<evidence type="ECO:0000256" key="2">
    <source>
        <dbReference type="ARBA" id="ARBA00023239"/>
    </source>
</evidence>
<dbReference type="InterPro" id="IPR044144">
    <property type="entry name" value="SAF_UxaA/GarD"/>
</dbReference>
<dbReference type="SMART" id="SM00858">
    <property type="entry name" value="SAF"/>
    <property type="match status" value="1"/>
</dbReference>
<proteinExistence type="inferred from homology"/>
<dbReference type="RefSeq" id="WP_024911447.1">
    <property type="nucleotide sequence ID" value="NZ_CP007044.2"/>
</dbReference>
<dbReference type="GO" id="GO:0016787">
    <property type="term" value="F:hydrolase activity"/>
    <property type="evidence" value="ECO:0007669"/>
    <property type="project" value="UniProtKB-KW"/>
</dbReference>
<dbReference type="Gene3D" id="2.30.130.110">
    <property type="match status" value="1"/>
</dbReference>
<dbReference type="EMBL" id="CP007044">
    <property type="protein sequence ID" value="AHG21523.1"/>
    <property type="molecule type" value="Genomic_DNA"/>
</dbReference>
<dbReference type="OrthoDB" id="9804574at2"/>
<dbReference type="InterPro" id="IPR048332">
    <property type="entry name" value="GD_AH_C"/>
</dbReference>
<dbReference type="InterPro" id="IPR052172">
    <property type="entry name" value="UxaA_altronate/galactarate_dh"/>
</dbReference>
<accession>W0LCE3</accession>
<evidence type="ECO:0000313" key="4">
    <source>
        <dbReference type="EMBL" id="AHG21523.1"/>
    </source>
</evidence>
<evidence type="ECO:0000256" key="1">
    <source>
        <dbReference type="ARBA" id="ARBA00010986"/>
    </source>
</evidence>
<dbReference type="GO" id="GO:0019698">
    <property type="term" value="P:D-galacturonate catabolic process"/>
    <property type="evidence" value="ECO:0007669"/>
    <property type="project" value="TreeGrafter"/>
</dbReference>
<gene>
    <name evidence="4" type="ORF">Z042_19350</name>
</gene>
<dbReference type="STRING" id="1441930.Z042_19350"/>
<feature type="domain" description="SAF" evidence="3">
    <location>
        <begin position="11"/>
        <end position="82"/>
    </location>
</feature>
<evidence type="ECO:0000259" key="3">
    <source>
        <dbReference type="SMART" id="SM00858"/>
    </source>
</evidence>
<reference evidence="4 5" key="2">
    <citation type="submission" date="2015-03" db="EMBL/GenBank/DDBJ databases">
        <authorList>
            <person name="Chan K.-G."/>
        </authorList>
    </citation>
    <scope>NUCLEOTIDE SEQUENCE [LARGE SCALE GENOMIC DNA]</scope>
    <source>
        <strain evidence="4 5">RB-25</strain>
    </source>
</reference>
<dbReference type="HOGENOM" id="CLU_029189_0_0_6"/>
<dbReference type="InterPro" id="IPR013974">
    <property type="entry name" value="SAF"/>
</dbReference>
<keyword evidence="4" id="KW-0378">Hydrolase</keyword>
<dbReference type="PANTHER" id="PTHR30536:SF5">
    <property type="entry name" value="ALTRONATE DEHYDRATASE"/>
    <property type="match status" value="1"/>
</dbReference>
<dbReference type="Pfam" id="PF20629">
    <property type="entry name" value="GD_AH_C"/>
    <property type="match status" value="1"/>
</dbReference>
<dbReference type="Proteomes" id="UP000019030">
    <property type="component" value="Chromosome"/>
</dbReference>
<dbReference type="eggNOG" id="COG2721">
    <property type="taxonomic scope" value="Bacteria"/>
</dbReference>
<dbReference type="Pfam" id="PF04295">
    <property type="entry name" value="GD_AH_second"/>
    <property type="match status" value="1"/>
</dbReference>
<name>W0LCE3_9GAMM</name>
<dbReference type="AlphaFoldDB" id="W0LCE3"/>
<dbReference type="PANTHER" id="PTHR30536">
    <property type="entry name" value="ALTRONATE/GALACTARATE DEHYDRATASE"/>
    <property type="match status" value="1"/>
</dbReference>
<sequence>MQKILKIDESDNLIVALKNLNKGETVCWGTENITLVTDVKAKHKFSTEDIATDGIVSMYGTPVGKATKPIAKGEAVTVNNIKHYAAPVLLNNEPYHWQEPDISAYATRTFKGYMRDDGRVGTANYWLVLPLVFCENRNVTKLTDALNDALGYSDHSLTRFAMDLAGDSASKGKDKEKLLPHIEGVRCITVNSGCGGATTDSMTMCDVLAAYADHPNVIGITVFSLGCEKARVIDFQHALNKRNPNFDKPALYFKQQEWENEEQMMQSALRETFSQMKAVGRTPRVDVPLSFLKLGVKCGASDGFSGISGNPAMGLVSDWVVTLGGASGLAEFPELCGAEGDMVKRCRNPADKKKFLELMNNYEKTANFFDTSIADNPSPGNIADGLITDAIKSTGAAKKGGRAPISAVCDYAEPMPDAGLSLVCTPGNDVVAVTGLVAAGCNIVIFSTGLGTPTGNPIVPVLKISTNTEIAERLKDIIDFDCGSVIEGTPLHDVSQALFERVIETASRDYIVKSDRLEQYDFLLWKRSLDL</sequence>
<organism evidence="4 5">
    <name type="scientific">Chania multitudinisentens RB-25</name>
    <dbReference type="NCBI Taxonomy" id="1441930"/>
    <lineage>
        <taxon>Bacteria</taxon>
        <taxon>Pseudomonadati</taxon>
        <taxon>Pseudomonadota</taxon>
        <taxon>Gammaproteobacteria</taxon>
        <taxon>Enterobacterales</taxon>
        <taxon>Yersiniaceae</taxon>
        <taxon>Chania</taxon>
    </lineage>
</organism>
<dbReference type="InterPro" id="IPR007392">
    <property type="entry name" value="GD_AH_second"/>
</dbReference>
<reference evidence="4 5" key="1">
    <citation type="submission" date="2014-01" db="EMBL/GenBank/DDBJ databases">
        <title>Isolation of Serratia multitudinisentens RB-25 from Ex-Landfill site.</title>
        <authorList>
            <person name="Robson E.H.J."/>
        </authorList>
    </citation>
    <scope>NUCLEOTIDE SEQUENCE [LARGE SCALE GENOMIC DNA]</scope>
    <source>
        <strain evidence="4 5">RB-25</strain>
    </source>
</reference>
<comment type="similarity">
    <text evidence="1">Belongs to the UxaA family.</text>
</comment>
<evidence type="ECO:0000313" key="5">
    <source>
        <dbReference type="Proteomes" id="UP000019030"/>
    </source>
</evidence>
<dbReference type="KEGG" id="sfo:Z042_19350"/>
<keyword evidence="5" id="KW-1185">Reference proteome</keyword>
<keyword evidence="2" id="KW-0456">Lyase</keyword>